<dbReference type="AlphaFoldDB" id="A0A6A6TIM3"/>
<dbReference type="EMBL" id="MU004303">
    <property type="protein sequence ID" value="KAF2659875.1"/>
    <property type="molecule type" value="Genomic_DNA"/>
</dbReference>
<protein>
    <submittedName>
        <fullName evidence="2">Uncharacterized protein</fullName>
    </submittedName>
</protein>
<keyword evidence="3" id="KW-1185">Reference proteome</keyword>
<evidence type="ECO:0000313" key="3">
    <source>
        <dbReference type="Proteomes" id="UP000799324"/>
    </source>
</evidence>
<name>A0A6A6TIM3_9PLEO</name>
<proteinExistence type="predicted"/>
<accession>A0A6A6TIM3</accession>
<feature type="region of interest" description="Disordered" evidence="1">
    <location>
        <begin position="163"/>
        <end position="184"/>
    </location>
</feature>
<evidence type="ECO:0000256" key="1">
    <source>
        <dbReference type="SAM" id="MobiDB-lite"/>
    </source>
</evidence>
<dbReference type="Proteomes" id="UP000799324">
    <property type="component" value="Unassembled WGS sequence"/>
</dbReference>
<evidence type="ECO:0000313" key="2">
    <source>
        <dbReference type="EMBL" id="KAF2659875.1"/>
    </source>
</evidence>
<organism evidence="2 3">
    <name type="scientific">Lophiostoma macrostomum CBS 122681</name>
    <dbReference type="NCBI Taxonomy" id="1314788"/>
    <lineage>
        <taxon>Eukaryota</taxon>
        <taxon>Fungi</taxon>
        <taxon>Dikarya</taxon>
        <taxon>Ascomycota</taxon>
        <taxon>Pezizomycotina</taxon>
        <taxon>Dothideomycetes</taxon>
        <taxon>Pleosporomycetidae</taxon>
        <taxon>Pleosporales</taxon>
        <taxon>Lophiostomataceae</taxon>
        <taxon>Lophiostoma</taxon>
    </lineage>
</organism>
<reference evidence="2" key="1">
    <citation type="journal article" date="2020" name="Stud. Mycol.">
        <title>101 Dothideomycetes genomes: a test case for predicting lifestyles and emergence of pathogens.</title>
        <authorList>
            <person name="Haridas S."/>
            <person name="Albert R."/>
            <person name="Binder M."/>
            <person name="Bloem J."/>
            <person name="Labutti K."/>
            <person name="Salamov A."/>
            <person name="Andreopoulos B."/>
            <person name="Baker S."/>
            <person name="Barry K."/>
            <person name="Bills G."/>
            <person name="Bluhm B."/>
            <person name="Cannon C."/>
            <person name="Castanera R."/>
            <person name="Culley D."/>
            <person name="Daum C."/>
            <person name="Ezra D."/>
            <person name="Gonzalez J."/>
            <person name="Henrissat B."/>
            <person name="Kuo A."/>
            <person name="Liang C."/>
            <person name="Lipzen A."/>
            <person name="Lutzoni F."/>
            <person name="Magnuson J."/>
            <person name="Mondo S."/>
            <person name="Nolan M."/>
            <person name="Ohm R."/>
            <person name="Pangilinan J."/>
            <person name="Park H.-J."/>
            <person name="Ramirez L."/>
            <person name="Alfaro M."/>
            <person name="Sun H."/>
            <person name="Tritt A."/>
            <person name="Yoshinaga Y."/>
            <person name="Zwiers L.-H."/>
            <person name="Turgeon B."/>
            <person name="Goodwin S."/>
            <person name="Spatafora J."/>
            <person name="Crous P."/>
            <person name="Grigoriev I."/>
        </authorList>
    </citation>
    <scope>NUCLEOTIDE SEQUENCE</scope>
    <source>
        <strain evidence="2">CBS 122681</strain>
    </source>
</reference>
<gene>
    <name evidence="2" type="ORF">K491DRAFT_712170</name>
</gene>
<sequence>MATNSMGAMTRNLHIFLKTLKNLLGRTTKWVLYRNCLIDFLEGGKDAQLSSNTLSHALRGNLSAMYLHNEISLYTFDATESTIPTEPLPRPISDSKLSEFVDILLSLDLVLGECDGGFESESATRIVHSFIRADEKEMTEEKVETGVNEDKADNLASLLASLELDSDASNEPHTSSDVDIMELD</sequence>